<proteinExistence type="predicted"/>
<reference evidence="5 6" key="1">
    <citation type="submission" date="2017-11" db="EMBL/GenBank/DDBJ databases">
        <title>The genome of Rhizophagus clarus HR1 reveals common genetic basis of auxotrophy among arbuscular mycorrhizal fungi.</title>
        <authorList>
            <person name="Kobayashi Y."/>
        </authorList>
    </citation>
    <scope>NUCLEOTIDE SEQUENCE [LARGE SCALE GENOMIC DNA]</scope>
    <source>
        <strain evidence="5 6">HR1</strain>
    </source>
</reference>
<evidence type="ECO:0000313" key="5">
    <source>
        <dbReference type="EMBL" id="GBB89060.1"/>
    </source>
</evidence>
<gene>
    <name evidence="5" type="ORF">RclHR1_15710001</name>
</gene>
<dbReference type="AlphaFoldDB" id="A0A2Z6QFY2"/>
<dbReference type="EMBL" id="BEXD01000637">
    <property type="protein sequence ID" value="GBB89060.1"/>
    <property type="molecule type" value="Genomic_DNA"/>
</dbReference>
<dbReference type="GO" id="GO:0043657">
    <property type="term" value="C:host cell"/>
    <property type="evidence" value="ECO:0007669"/>
    <property type="project" value="UniProtKB-SubCell"/>
</dbReference>
<comment type="subcellular location">
    <subcellularLocation>
        <location evidence="1">Host cell</location>
    </subcellularLocation>
    <subcellularLocation>
        <location evidence="2">Secreted</location>
    </subcellularLocation>
</comment>
<comment type="caution">
    <text evidence="5">The sequence shown here is derived from an EMBL/GenBank/DDBJ whole genome shotgun (WGS) entry which is preliminary data.</text>
</comment>
<evidence type="ECO:0000256" key="1">
    <source>
        <dbReference type="ARBA" id="ARBA00004340"/>
    </source>
</evidence>
<dbReference type="GO" id="GO:0005576">
    <property type="term" value="C:extracellular region"/>
    <property type="evidence" value="ECO:0007669"/>
    <property type="project" value="UniProtKB-SubCell"/>
</dbReference>
<accession>A0A2Z6QFY2</accession>
<name>A0A2Z6QFY2_9GLOM</name>
<organism evidence="5 6">
    <name type="scientific">Rhizophagus clarus</name>
    <dbReference type="NCBI Taxonomy" id="94130"/>
    <lineage>
        <taxon>Eukaryota</taxon>
        <taxon>Fungi</taxon>
        <taxon>Fungi incertae sedis</taxon>
        <taxon>Mucoromycota</taxon>
        <taxon>Glomeromycotina</taxon>
        <taxon>Glomeromycetes</taxon>
        <taxon>Glomerales</taxon>
        <taxon>Glomeraceae</taxon>
        <taxon>Rhizophagus</taxon>
    </lineage>
</organism>
<dbReference type="InterPro" id="IPR045379">
    <property type="entry name" value="Crinkler_N"/>
</dbReference>
<dbReference type="Proteomes" id="UP000247702">
    <property type="component" value="Unassembled WGS sequence"/>
</dbReference>
<evidence type="ECO:0000313" key="6">
    <source>
        <dbReference type="Proteomes" id="UP000247702"/>
    </source>
</evidence>
<feature type="domain" description="Crinkler effector protein N-terminal" evidence="4">
    <location>
        <begin position="6"/>
        <end position="124"/>
    </location>
</feature>
<keyword evidence="3" id="KW-0964">Secreted</keyword>
<evidence type="ECO:0000256" key="2">
    <source>
        <dbReference type="ARBA" id="ARBA00004613"/>
    </source>
</evidence>
<keyword evidence="6" id="KW-1185">Reference proteome</keyword>
<sequence>MSEVKMTLNCLILGETSFNSIFPVNIFSVNPIIVSNVKYYIKYDELKISDLKYLIWSKKSKTLKIDYELWMVNIIEKEEYKLKGVKESEIGEKLGATKSEPTYTFQNYFPKTFKYDLNIHIIVRVPATTDTTIQFEPWLKLSKLVKSFGMNFKFCGRDNTIDILWNGDKVTKQNGIVDQFLACKINNKDKHPIPVLAAGPGTGNLVVINTTYGSGFLASNLDITMGIREVSNNFRSLCNNYSIISAFTLDIALQVVYDDIIQRKNQEKNSNPLLVLGILCQSPANIFFIPILAGTVKGPLDQYIIGSMHKPLRLPLYLLGENHAIEIGKTMNLFDDNYIKLHPYFRISIGDIERHVKALENS</sequence>
<evidence type="ECO:0000256" key="3">
    <source>
        <dbReference type="ARBA" id="ARBA00022525"/>
    </source>
</evidence>
<dbReference type="Pfam" id="PF20147">
    <property type="entry name" value="Crinkler"/>
    <property type="match status" value="1"/>
</dbReference>
<evidence type="ECO:0000259" key="4">
    <source>
        <dbReference type="Pfam" id="PF20147"/>
    </source>
</evidence>
<protein>
    <recommendedName>
        <fullName evidence="4">Crinkler effector protein N-terminal domain-containing protein</fullName>
    </recommendedName>
</protein>